<gene>
    <name evidence="4" type="ORF">PXEA_LOCUS24231</name>
</gene>
<evidence type="ECO:0000259" key="3">
    <source>
        <dbReference type="PROSITE" id="PS50001"/>
    </source>
</evidence>
<dbReference type="InterPro" id="IPR000980">
    <property type="entry name" value="SH2"/>
</dbReference>
<sequence length="202" mass="21618">MFFLLQTGESSFAASPIPAIPEFSLSPRPVLSSPKRSEDAHAFSSSIVWPSVSLSSTDPTTVIHSSDAAKTEGIGKIGLASSALLPKPGRFPSAQTAMLAPSQTKQTLSAAAALLEPVGEPWYLGQLSRAQAEALLRQDGDFLVRASGQQVNQFVLSGMQDGRCKHLLLVNPENQVSRPVGGKLLQFLFERTLLGVLFILFQ</sequence>
<dbReference type="SUPFAM" id="SSF55550">
    <property type="entry name" value="SH2 domain"/>
    <property type="match status" value="1"/>
</dbReference>
<accession>A0A3S5C2B4</accession>
<dbReference type="Gene3D" id="3.30.505.10">
    <property type="entry name" value="SH2 domain"/>
    <property type="match status" value="1"/>
</dbReference>
<dbReference type="AlphaFoldDB" id="A0A3S5C2B4"/>
<dbReference type="PANTHER" id="PTHR19969:SF5">
    <property type="entry name" value="CRK-LIKE PROTEIN"/>
    <property type="match status" value="1"/>
</dbReference>
<dbReference type="PROSITE" id="PS50001">
    <property type="entry name" value="SH2"/>
    <property type="match status" value="1"/>
</dbReference>
<dbReference type="OrthoDB" id="9938362at2759"/>
<evidence type="ECO:0000256" key="2">
    <source>
        <dbReference type="PROSITE-ProRule" id="PRU00191"/>
    </source>
</evidence>
<dbReference type="EMBL" id="CAAALY010115615">
    <property type="protein sequence ID" value="VEL30791.1"/>
    <property type="molecule type" value="Genomic_DNA"/>
</dbReference>
<protein>
    <recommendedName>
        <fullName evidence="3">SH2 domain-containing protein</fullName>
    </recommendedName>
</protein>
<dbReference type="Proteomes" id="UP000784294">
    <property type="component" value="Unassembled WGS sequence"/>
</dbReference>
<dbReference type="InterPro" id="IPR036860">
    <property type="entry name" value="SH2_dom_sf"/>
</dbReference>
<dbReference type="SMART" id="SM00252">
    <property type="entry name" value="SH2"/>
    <property type="match status" value="1"/>
</dbReference>
<comment type="caution">
    <text evidence="4">The sequence shown here is derived from an EMBL/GenBank/DDBJ whole genome shotgun (WGS) entry which is preliminary data.</text>
</comment>
<reference evidence="4" key="1">
    <citation type="submission" date="2018-11" db="EMBL/GenBank/DDBJ databases">
        <authorList>
            <consortium name="Pathogen Informatics"/>
        </authorList>
    </citation>
    <scope>NUCLEOTIDE SEQUENCE</scope>
</reference>
<dbReference type="Pfam" id="PF00017">
    <property type="entry name" value="SH2"/>
    <property type="match status" value="1"/>
</dbReference>
<dbReference type="PANTHER" id="PTHR19969">
    <property type="entry name" value="SH2-SH3 ADAPTOR PROTEIN-RELATED"/>
    <property type="match status" value="1"/>
</dbReference>
<dbReference type="GO" id="GO:0007167">
    <property type="term" value="P:enzyme-linked receptor protein signaling pathway"/>
    <property type="evidence" value="ECO:0007669"/>
    <property type="project" value="TreeGrafter"/>
</dbReference>
<dbReference type="GO" id="GO:0035591">
    <property type="term" value="F:signaling adaptor activity"/>
    <property type="evidence" value="ECO:0007669"/>
    <property type="project" value="TreeGrafter"/>
</dbReference>
<evidence type="ECO:0000256" key="1">
    <source>
        <dbReference type="ARBA" id="ARBA00022999"/>
    </source>
</evidence>
<feature type="domain" description="SH2" evidence="3">
    <location>
        <begin position="122"/>
        <end position="202"/>
    </location>
</feature>
<keyword evidence="5" id="KW-1185">Reference proteome</keyword>
<dbReference type="InterPro" id="IPR051184">
    <property type="entry name" value="Tyrosine-phos_adapter"/>
</dbReference>
<dbReference type="GO" id="GO:0005737">
    <property type="term" value="C:cytoplasm"/>
    <property type="evidence" value="ECO:0007669"/>
    <property type="project" value="TreeGrafter"/>
</dbReference>
<evidence type="ECO:0000313" key="5">
    <source>
        <dbReference type="Proteomes" id="UP000784294"/>
    </source>
</evidence>
<evidence type="ECO:0000313" key="4">
    <source>
        <dbReference type="EMBL" id="VEL30791.1"/>
    </source>
</evidence>
<name>A0A3S5C2B4_9PLAT</name>
<dbReference type="GO" id="GO:0016477">
    <property type="term" value="P:cell migration"/>
    <property type="evidence" value="ECO:0007669"/>
    <property type="project" value="TreeGrafter"/>
</dbReference>
<dbReference type="GO" id="GO:0030971">
    <property type="term" value="F:receptor tyrosine kinase binding"/>
    <property type="evidence" value="ECO:0007669"/>
    <property type="project" value="TreeGrafter"/>
</dbReference>
<proteinExistence type="predicted"/>
<keyword evidence="1 2" id="KW-0727">SH2 domain</keyword>
<organism evidence="4 5">
    <name type="scientific">Protopolystoma xenopodis</name>
    <dbReference type="NCBI Taxonomy" id="117903"/>
    <lineage>
        <taxon>Eukaryota</taxon>
        <taxon>Metazoa</taxon>
        <taxon>Spiralia</taxon>
        <taxon>Lophotrochozoa</taxon>
        <taxon>Platyhelminthes</taxon>
        <taxon>Monogenea</taxon>
        <taxon>Polyopisthocotylea</taxon>
        <taxon>Polystomatidea</taxon>
        <taxon>Polystomatidae</taxon>
        <taxon>Protopolystoma</taxon>
    </lineage>
</organism>